<dbReference type="RefSeq" id="WP_109056335.1">
    <property type="nucleotide sequence ID" value="NZ_QFFM01000003.1"/>
</dbReference>
<protein>
    <submittedName>
        <fullName evidence="1">Uncharacterized protein</fullName>
    </submittedName>
</protein>
<organism evidence="1 2">
    <name type="scientific">Bifidobacterium callitrichidarum</name>
    <dbReference type="NCBI Taxonomy" id="2052941"/>
    <lineage>
        <taxon>Bacteria</taxon>
        <taxon>Bacillati</taxon>
        <taxon>Actinomycetota</taxon>
        <taxon>Actinomycetes</taxon>
        <taxon>Bifidobacteriales</taxon>
        <taxon>Bifidobacteriaceae</taxon>
        <taxon>Bifidobacterium</taxon>
    </lineage>
</organism>
<name>A0A2U2NC86_9BIFI</name>
<reference evidence="1 2" key="1">
    <citation type="journal article" date="2018" name="Int. J. Syst. Evol. Microbiol.">
        <title>Bifidobacterium callitrichidarum sp. nov. from the faeces of the emperor tamarin (Saguinus imperator).</title>
        <authorList>
            <person name="Modesto M."/>
            <person name="Michelini S."/>
            <person name="Sansosti M.C."/>
            <person name="De Filippo C."/>
            <person name="Cavalieri D."/>
            <person name="Qvirist L."/>
            <person name="Andlid T."/>
            <person name="Spiezio C."/>
            <person name="Sandri C."/>
            <person name="Pascarelli S."/>
            <person name="Sgorbati B."/>
            <person name="Mattarelli P."/>
        </authorList>
    </citation>
    <scope>NUCLEOTIDE SEQUENCE [LARGE SCALE GENOMIC DNA]</scope>
    <source>
        <strain evidence="1 2">TRI 5</strain>
    </source>
</reference>
<proteinExistence type="predicted"/>
<evidence type="ECO:0000313" key="2">
    <source>
        <dbReference type="Proteomes" id="UP000245876"/>
    </source>
</evidence>
<keyword evidence="2" id="KW-1185">Reference proteome</keyword>
<accession>A0A2U2NC86</accession>
<gene>
    <name evidence="1" type="ORF">DF196_02365</name>
</gene>
<evidence type="ECO:0000313" key="1">
    <source>
        <dbReference type="EMBL" id="PWG66766.1"/>
    </source>
</evidence>
<dbReference type="EMBL" id="QFFM01000003">
    <property type="protein sequence ID" value="PWG66766.1"/>
    <property type="molecule type" value="Genomic_DNA"/>
</dbReference>
<comment type="caution">
    <text evidence="1">The sequence shown here is derived from an EMBL/GenBank/DDBJ whole genome shotgun (WGS) entry which is preliminary data.</text>
</comment>
<dbReference type="AlphaFoldDB" id="A0A2U2NC86"/>
<sequence>MNEPDEQYGWDALSAWAESDELELPGQGVYGAQAAIEGCEAIRKALAEDGEDKPADNPTD</sequence>
<dbReference type="Proteomes" id="UP000245876">
    <property type="component" value="Unassembled WGS sequence"/>
</dbReference>